<keyword evidence="9" id="KW-1185">Reference proteome</keyword>
<evidence type="ECO:0000256" key="5">
    <source>
        <dbReference type="ARBA" id="ARBA00023235"/>
    </source>
</evidence>
<dbReference type="Pfam" id="PF01177">
    <property type="entry name" value="Asp_Glu_race"/>
    <property type="match status" value="1"/>
</dbReference>
<dbReference type="FunFam" id="3.40.50.1860:FF:000001">
    <property type="entry name" value="Glutamate racemase"/>
    <property type="match status" value="1"/>
</dbReference>
<comment type="similarity">
    <text evidence="7">Belongs to the aspartate/glutamate racemases family.</text>
</comment>
<evidence type="ECO:0000313" key="9">
    <source>
        <dbReference type="Proteomes" id="UP000468650"/>
    </source>
</evidence>
<feature type="binding site" evidence="7">
    <location>
        <begin position="34"/>
        <end position="35"/>
    </location>
    <ligand>
        <name>substrate</name>
    </ligand>
</feature>
<dbReference type="UniPathway" id="UPA00219"/>
<keyword evidence="3 7" id="KW-0133">Cell shape</keyword>
<evidence type="ECO:0000256" key="1">
    <source>
        <dbReference type="ARBA" id="ARBA00001602"/>
    </source>
</evidence>
<dbReference type="InterPro" id="IPR004391">
    <property type="entry name" value="Glu_race"/>
</dbReference>
<dbReference type="PANTHER" id="PTHR21198">
    <property type="entry name" value="GLUTAMATE RACEMASE"/>
    <property type="match status" value="1"/>
</dbReference>
<dbReference type="InterPro" id="IPR033134">
    <property type="entry name" value="Asp/Glu_racemase_AS_2"/>
</dbReference>
<dbReference type="GO" id="GO:0008881">
    <property type="term" value="F:glutamate racemase activity"/>
    <property type="evidence" value="ECO:0007669"/>
    <property type="project" value="UniProtKB-UniRule"/>
</dbReference>
<dbReference type="SUPFAM" id="SSF53681">
    <property type="entry name" value="Aspartate/glutamate racemase"/>
    <property type="match status" value="2"/>
</dbReference>
<feature type="active site" description="Proton donor/acceptor" evidence="7">
    <location>
        <position position="208"/>
    </location>
</feature>
<name>A0A6N6RKN1_9FLAO</name>
<comment type="pathway">
    <text evidence="7">Cell wall biogenesis; peptidoglycan biosynthesis.</text>
</comment>
<sequence>MNPLSETREGFFFPQTLVIPSYLHLVKNPIGIFDSGVGGLTVAKAIRELLPAEDIIYFGDTAHLPYGEKSSEAIKSYSLGIAEFLVASGAKAIVIACNSASSVATDVLKEKYEPKIPIINVIDPVVDAIPENTNTIGVIGTRATITSNVYQEKITGKSATLDIRAMATPLFVPVIEEGLESSEIARKTAEHYLGLESMKGIDTLIPGCTHYPLLTQLFRDILGADVQLMNTPVIVAEYAHHVLQEANLLNAEESLGTSKFFVSDYTPTFERISRHFFHDSIHLEEYELWK</sequence>
<keyword evidence="6 7" id="KW-0961">Cell wall biogenesis/degradation</keyword>
<keyword evidence="4 7" id="KW-0573">Peptidoglycan synthesis</keyword>
<feature type="binding site" evidence="7">
    <location>
        <begin position="209"/>
        <end position="210"/>
    </location>
    <ligand>
        <name>substrate</name>
    </ligand>
</feature>
<feature type="binding site" evidence="7">
    <location>
        <begin position="66"/>
        <end position="67"/>
    </location>
    <ligand>
        <name>substrate</name>
    </ligand>
</feature>
<dbReference type="PROSITE" id="PS00923">
    <property type="entry name" value="ASP_GLU_RACEMASE_1"/>
    <property type="match status" value="1"/>
</dbReference>
<feature type="binding site" evidence="7">
    <location>
        <begin position="98"/>
        <end position="99"/>
    </location>
    <ligand>
        <name>substrate</name>
    </ligand>
</feature>
<reference evidence="8 9" key="1">
    <citation type="submission" date="2019-09" db="EMBL/GenBank/DDBJ databases">
        <title>Genomes of family Cryomorphaceae.</title>
        <authorList>
            <person name="Bowman J.P."/>
        </authorList>
    </citation>
    <scope>NUCLEOTIDE SEQUENCE [LARGE SCALE GENOMIC DNA]</scope>
    <source>
        <strain evidence="8 9">LMG 25704</strain>
    </source>
</reference>
<dbReference type="InterPro" id="IPR015942">
    <property type="entry name" value="Asp/Glu/hydantoin_racemase"/>
</dbReference>
<proteinExistence type="inferred from homology"/>
<dbReference type="GO" id="GO:0071555">
    <property type="term" value="P:cell wall organization"/>
    <property type="evidence" value="ECO:0007669"/>
    <property type="project" value="UniProtKB-KW"/>
</dbReference>
<dbReference type="OrthoDB" id="9801055at2"/>
<dbReference type="GO" id="GO:0009252">
    <property type="term" value="P:peptidoglycan biosynthetic process"/>
    <property type="evidence" value="ECO:0007669"/>
    <property type="project" value="UniProtKB-UniRule"/>
</dbReference>
<dbReference type="GO" id="GO:0008360">
    <property type="term" value="P:regulation of cell shape"/>
    <property type="evidence" value="ECO:0007669"/>
    <property type="project" value="UniProtKB-KW"/>
</dbReference>
<evidence type="ECO:0000256" key="7">
    <source>
        <dbReference type="HAMAP-Rule" id="MF_00258"/>
    </source>
</evidence>
<dbReference type="HAMAP" id="MF_00258">
    <property type="entry name" value="Glu_racemase"/>
    <property type="match status" value="1"/>
</dbReference>
<accession>A0A6N6RKN1</accession>
<comment type="caution">
    <text evidence="8">The sequence shown here is derived from an EMBL/GenBank/DDBJ whole genome shotgun (WGS) entry which is preliminary data.</text>
</comment>
<dbReference type="NCBIfam" id="TIGR00067">
    <property type="entry name" value="glut_race"/>
    <property type="match status" value="1"/>
</dbReference>
<dbReference type="InterPro" id="IPR001920">
    <property type="entry name" value="Asp/Glu_race"/>
</dbReference>
<dbReference type="PROSITE" id="PS00924">
    <property type="entry name" value="ASP_GLU_RACEMASE_2"/>
    <property type="match status" value="1"/>
</dbReference>
<dbReference type="PANTHER" id="PTHR21198:SF2">
    <property type="entry name" value="GLUTAMATE RACEMASE"/>
    <property type="match status" value="1"/>
</dbReference>
<evidence type="ECO:0000256" key="6">
    <source>
        <dbReference type="ARBA" id="ARBA00023316"/>
    </source>
</evidence>
<dbReference type="AlphaFoldDB" id="A0A6N6RKN1"/>
<dbReference type="InterPro" id="IPR018187">
    <property type="entry name" value="Asp/Glu_racemase_AS_1"/>
</dbReference>
<dbReference type="EMBL" id="WBVO01000003">
    <property type="protein sequence ID" value="KAB2813620.1"/>
    <property type="molecule type" value="Genomic_DNA"/>
</dbReference>
<keyword evidence="5 7" id="KW-0413">Isomerase</keyword>
<comment type="function">
    <text evidence="7">Provides the (R)-glutamate required for cell wall biosynthesis.</text>
</comment>
<comment type="catalytic activity">
    <reaction evidence="1 7">
        <text>L-glutamate = D-glutamate</text>
        <dbReference type="Rhea" id="RHEA:12813"/>
        <dbReference type="ChEBI" id="CHEBI:29985"/>
        <dbReference type="ChEBI" id="CHEBI:29986"/>
        <dbReference type="EC" id="5.1.1.3"/>
    </reaction>
</comment>
<dbReference type="Gene3D" id="3.40.50.1860">
    <property type="match status" value="2"/>
</dbReference>
<gene>
    <name evidence="7" type="primary">murI</name>
    <name evidence="8" type="ORF">F8C67_05515</name>
</gene>
<organism evidence="8 9">
    <name type="scientific">Phaeocystidibacter luteus</name>
    <dbReference type="NCBI Taxonomy" id="911197"/>
    <lineage>
        <taxon>Bacteria</taxon>
        <taxon>Pseudomonadati</taxon>
        <taxon>Bacteroidota</taxon>
        <taxon>Flavobacteriia</taxon>
        <taxon>Flavobacteriales</taxon>
        <taxon>Phaeocystidibacteraceae</taxon>
        <taxon>Phaeocystidibacter</taxon>
    </lineage>
</organism>
<evidence type="ECO:0000256" key="3">
    <source>
        <dbReference type="ARBA" id="ARBA00022960"/>
    </source>
</evidence>
<evidence type="ECO:0000256" key="4">
    <source>
        <dbReference type="ARBA" id="ARBA00022984"/>
    </source>
</evidence>
<dbReference type="EC" id="5.1.1.3" evidence="2 7"/>
<protein>
    <recommendedName>
        <fullName evidence="2 7">Glutamate racemase</fullName>
        <ecNumber evidence="2 7">5.1.1.3</ecNumber>
    </recommendedName>
</protein>
<evidence type="ECO:0000313" key="8">
    <source>
        <dbReference type="EMBL" id="KAB2813620.1"/>
    </source>
</evidence>
<evidence type="ECO:0000256" key="2">
    <source>
        <dbReference type="ARBA" id="ARBA00013090"/>
    </source>
</evidence>
<feature type="active site" description="Proton donor/acceptor" evidence="7">
    <location>
        <position position="97"/>
    </location>
</feature>
<dbReference type="Proteomes" id="UP000468650">
    <property type="component" value="Unassembled WGS sequence"/>
</dbReference>